<dbReference type="RefSeq" id="WP_256417362.1">
    <property type="nucleotide sequence ID" value="NZ_JANHDL010000002.1"/>
</dbReference>
<evidence type="ECO:0000313" key="1">
    <source>
        <dbReference type="EMBL" id="MFD1569539.1"/>
    </source>
</evidence>
<accession>A0ABD6BY43</accession>
<dbReference type="AlphaFoldDB" id="A0ABD6BY43"/>
<keyword evidence="2" id="KW-1185">Reference proteome</keyword>
<proteinExistence type="predicted"/>
<name>A0ABD6BY43_9EURY</name>
<organism evidence="1 2">
    <name type="scientific">Halorubrum laminariae</name>
    <dbReference type="NCBI Taxonomy" id="1433523"/>
    <lineage>
        <taxon>Archaea</taxon>
        <taxon>Methanobacteriati</taxon>
        <taxon>Methanobacteriota</taxon>
        <taxon>Stenosarchaea group</taxon>
        <taxon>Halobacteria</taxon>
        <taxon>Halobacteriales</taxon>
        <taxon>Haloferacaceae</taxon>
        <taxon>Halorubrum</taxon>
    </lineage>
</organism>
<protein>
    <submittedName>
        <fullName evidence="1">Uncharacterized protein</fullName>
    </submittedName>
</protein>
<dbReference type="Proteomes" id="UP001597185">
    <property type="component" value="Unassembled WGS sequence"/>
</dbReference>
<gene>
    <name evidence="1" type="ORF">ACFR9T_02870</name>
</gene>
<dbReference type="EMBL" id="JBHUDB010000001">
    <property type="protein sequence ID" value="MFD1569539.1"/>
    <property type="molecule type" value="Genomic_DNA"/>
</dbReference>
<comment type="caution">
    <text evidence="1">The sequence shown here is derived from an EMBL/GenBank/DDBJ whole genome shotgun (WGS) entry which is preliminary data.</text>
</comment>
<sequence length="74" mass="8448">MASKSTDYKWALKDKLARQEHEERLDECSVFIVTDDAKDREAVVVSDADGTDIQSVDESNYLMVERELLVDVEP</sequence>
<reference evidence="1 2" key="1">
    <citation type="journal article" date="2019" name="Int. J. Syst. Evol. Microbiol.">
        <title>The Global Catalogue of Microorganisms (GCM) 10K type strain sequencing project: providing services to taxonomists for standard genome sequencing and annotation.</title>
        <authorList>
            <consortium name="The Broad Institute Genomics Platform"/>
            <consortium name="The Broad Institute Genome Sequencing Center for Infectious Disease"/>
            <person name="Wu L."/>
            <person name="Ma J."/>
        </authorList>
    </citation>
    <scope>NUCLEOTIDE SEQUENCE [LARGE SCALE GENOMIC DNA]</scope>
    <source>
        <strain evidence="1 2">CGMCC 1.12689</strain>
    </source>
</reference>
<evidence type="ECO:0000313" key="2">
    <source>
        <dbReference type="Proteomes" id="UP001597185"/>
    </source>
</evidence>